<dbReference type="GO" id="GO:0008168">
    <property type="term" value="F:methyltransferase activity"/>
    <property type="evidence" value="ECO:0007669"/>
    <property type="project" value="UniProtKB-KW"/>
</dbReference>
<evidence type="ECO:0000313" key="2">
    <source>
        <dbReference type="EMBL" id="KGG85886.1"/>
    </source>
</evidence>
<dbReference type="GO" id="GO:0032259">
    <property type="term" value="P:methylation"/>
    <property type="evidence" value="ECO:0007669"/>
    <property type="project" value="UniProtKB-KW"/>
</dbReference>
<feature type="domain" description="Methyltransferase type 12" evidence="1">
    <location>
        <begin position="60"/>
        <end position="140"/>
    </location>
</feature>
<evidence type="ECO:0000313" key="3">
    <source>
        <dbReference type="Proteomes" id="UP000029567"/>
    </source>
</evidence>
<sequence length="210" mass="24188">MFFEGGCVQSASNEWFDEAYYQRFYFDKKTSVIDPEHARRLGAFVCSYLAYLRVPVQRVLDVGCGIGLWREAVQKHFPGVQYQGVEFSPYLCERYGWEQGSVVDWQPKDGQPFDLVICQGVLPYLSPTDLKKALANLGRLSRGGLYIEAVAREDYERDIIDEELTDPRLYRHRAELYRRGLQPHFKELGGGVWLSRQADMPLFELECVGG</sequence>
<protein>
    <submittedName>
        <fullName evidence="2">Type 11 methyltransferase</fullName>
    </submittedName>
</protein>
<organism evidence="2 3">
    <name type="scientific">Comamonas thiooxydans</name>
    <dbReference type="NCBI Taxonomy" id="363952"/>
    <lineage>
        <taxon>Bacteria</taxon>
        <taxon>Pseudomonadati</taxon>
        <taxon>Pseudomonadota</taxon>
        <taxon>Betaproteobacteria</taxon>
        <taxon>Burkholderiales</taxon>
        <taxon>Comamonadaceae</taxon>
        <taxon>Comamonas</taxon>
    </lineage>
</organism>
<keyword evidence="2" id="KW-0808">Transferase</keyword>
<keyword evidence="2" id="KW-0489">Methyltransferase</keyword>
<name>A0A0E3B983_9BURK</name>
<dbReference type="InterPro" id="IPR013217">
    <property type="entry name" value="Methyltransf_12"/>
</dbReference>
<reference evidence="2 3" key="1">
    <citation type="submission" date="2013-09" db="EMBL/GenBank/DDBJ databases">
        <title>High correlation between genotypes and phenotypes of environmental bacteria Comamonas testosteroni strains.</title>
        <authorList>
            <person name="Liu L."/>
            <person name="Zhu W."/>
            <person name="Xia X."/>
            <person name="Xu B."/>
            <person name="Luo M."/>
            <person name="Wang G."/>
        </authorList>
    </citation>
    <scope>NUCLEOTIDE SEQUENCE [LARGE SCALE GENOMIC DNA]</scope>
    <source>
        <strain evidence="2 3">JL14</strain>
    </source>
</reference>
<dbReference type="SUPFAM" id="SSF53335">
    <property type="entry name" value="S-adenosyl-L-methionine-dependent methyltransferases"/>
    <property type="match status" value="1"/>
</dbReference>
<proteinExistence type="predicted"/>
<accession>A0A0E3B983</accession>
<dbReference type="CDD" id="cd02440">
    <property type="entry name" value="AdoMet_MTases"/>
    <property type="match status" value="1"/>
</dbReference>
<comment type="caution">
    <text evidence="2">The sequence shown here is derived from an EMBL/GenBank/DDBJ whole genome shotgun (WGS) entry which is preliminary data.</text>
</comment>
<dbReference type="EMBL" id="AWTN01000116">
    <property type="protein sequence ID" value="KGG85886.1"/>
    <property type="molecule type" value="Genomic_DNA"/>
</dbReference>
<evidence type="ECO:0000259" key="1">
    <source>
        <dbReference type="Pfam" id="PF08242"/>
    </source>
</evidence>
<dbReference type="InterPro" id="IPR029063">
    <property type="entry name" value="SAM-dependent_MTases_sf"/>
</dbReference>
<dbReference type="Pfam" id="PF08242">
    <property type="entry name" value="Methyltransf_12"/>
    <property type="match status" value="1"/>
</dbReference>
<gene>
    <name evidence="2" type="ORF">P245_21735</name>
</gene>
<dbReference type="AlphaFoldDB" id="A0A0E3B983"/>
<dbReference type="Proteomes" id="UP000029567">
    <property type="component" value="Unassembled WGS sequence"/>
</dbReference>
<dbReference type="Gene3D" id="3.40.50.150">
    <property type="entry name" value="Vaccinia Virus protein VP39"/>
    <property type="match status" value="1"/>
</dbReference>